<evidence type="ECO:0000313" key="18">
    <source>
        <dbReference type="Proteomes" id="UP000070250"/>
    </source>
</evidence>
<keyword evidence="5" id="KW-0597">Phosphoprotein</keyword>
<dbReference type="InterPro" id="IPR004358">
    <property type="entry name" value="Sig_transdc_His_kin-like_C"/>
</dbReference>
<reference evidence="17 18" key="1">
    <citation type="submission" date="2015-06" db="EMBL/GenBank/DDBJ databases">
        <title>A Comprehensive Approach to Explore the Metabolic and Phylogenetic Diversity of Bacterial Steroid Degradation in the Environment: Testosterone as an Example.</title>
        <authorList>
            <person name="Yang F.-C."/>
            <person name="Chen Y.-L."/>
            <person name="Yu C.-P."/>
            <person name="Tang S.-L."/>
            <person name="Wang P.-H."/>
            <person name="Ismail W."/>
            <person name="Wang C.-H."/>
            <person name="Yang C.-Y."/>
            <person name="Chiang Y.-R."/>
        </authorList>
    </citation>
    <scope>NUCLEOTIDE SEQUENCE [LARGE SCALE GENOMIC DNA]</scope>
    <source>
        <strain evidence="17 18">DSM 18526</strain>
    </source>
</reference>
<proteinExistence type="predicted"/>
<dbReference type="STRING" id="465721.ACG33_13440"/>
<dbReference type="KEGG" id="sdf:ACG33_13440"/>
<dbReference type="Gene3D" id="6.10.340.10">
    <property type="match status" value="1"/>
</dbReference>
<keyword evidence="4 14" id="KW-0997">Cell inner membrane</keyword>
<dbReference type="EMBL" id="CP011971">
    <property type="protein sequence ID" value="AMN48066.1"/>
    <property type="molecule type" value="Genomic_DNA"/>
</dbReference>
<keyword evidence="13 14" id="KW-0472">Membrane</keyword>
<dbReference type="PROSITE" id="PS50109">
    <property type="entry name" value="HIS_KIN"/>
    <property type="match status" value="1"/>
</dbReference>
<dbReference type="SUPFAM" id="SSF55874">
    <property type="entry name" value="ATPase domain of HSP90 chaperone/DNA topoisomerase II/histidine kinase"/>
    <property type="match status" value="1"/>
</dbReference>
<dbReference type="NCBIfam" id="TIGR01386">
    <property type="entry name" value="cztS_silS_copS"/>
    <property type="match status" value="1"/>
</dbReference>
<comment type="catalytic activity">
    <reaction evidence="1 14">
        <text>ATP + protein L-histidine = ADP + protein N-phospho-L-histidine.</text>
        <dbReference type="EC" id="2.7.13.3"/>
    </reaction>
</comment>
<dbReference type="InterPro" id="IPR036890">
    <property type="entry name" value="HATPase_C_sf"/>
</dbReference>
<dbReference type="Pfam" id="PF02518">
    <property type="entry name" value="HATPase_c"/>
    <property type="match status" value="1"/>
</dbReference>
<dbReference type="PANTHER" id="PTHR45436">
    <property type="entry name" value="SENSOR HISTIDINE KINASE YKOH"/>
    <property type="match status" value="1"/>
</dbReference>
<keyword evidence="7 14" id="KW-0812">Transmembrane</keyword>
<evidence type="ECO:0000256" key="1">
    <source>
        <dbReference type="ARBA" id="ARBA00000085"/>
    </source>
</evidence>
<dbReference type="CDD" id="cd00082">
    <property type="entry name" value="HisKA"/>
    <property type="match status" value="1"/>
</dbReference>
<evidence type="ECO:0000259" key="15">
    <source>
        <dbReference type="PROSITE" id="PS50109"/>
    </source>
</evidence>
<dbReference type="GO" id="GO:0005886">
    <property type="term" value="C:plasma membrane"/>
    <property type="evidence" value="ECO:0007669"/>
    <property type="project" value="UniProtKB-SubCell"/>
</dbReference>
<keyword evidence="3 14" id="KW-1003">Cell membrane</keyword>
<dbReference type="SMART" id="SM00387">
    <property type="entry name" value="HATPase_c"/>
    <property type="match status" value="1"/>
</dbReference>
<name>A0A127FCC9_STEDE</name>
<dbReference type="AlphaFoldDB" id="A0A127FCC9"/>
<dbReference type="GO" id="GO:0000155">
    <property type="term" value="F:phosphorelay sensor kinase activity"/>
    <property type="evidence" value="ECO:0007669"/>
    <property type="project" value="InterPro"/>
</dbReference>
<evidence type="ECO:0000256" key="5">
    <source>
        <dbReference type="ARBA" id="ARBA00022553"/>
    </source>
</evidence>
<dbReference type="PRINTS" id="PR00344">
    <property type="entry name" value="BCTRLSENSOR"/>
</dbReference>
<evidence type="ECO:0000256" key="6">
    <source>
        <dbReference type="ARBA" id="ARBA00022679"/>
    </source>
</evidence>
<dbReference type="EC" id="2.7.13.3" evidence="14"/>
<dbReference type="GO" id="GO:0005524">
    <property type="term" value="F:ATP binding"/>
    <property type="evidence" value="ECO:0007669"/>
    <property type="project" value="UniProtKB-KW"/>
</dbReference>
<evidence type="ECO:0000256" key="10">
    <source>
        <dbReference type="ARBA" id="ARBA00022840"/>
    </source>
</evidence>
<dbReference type="SUPFAM" id="SSF47384">
    <property type="entry name" value="Homodimeric domain of signal transducing histidine kinase"/>
    <property type="match status" value="1"/>
</dbReference>
<evidence type="ECO:0000256" key="9">
    <source>
        <dbReference type="ARBA" id="ARBA00022777"/>
    </source>
</evidence>
<dbReference type="InterPro" id="IPR005467">
    <property type="entry name" value="His_kinase_dom"/>
</dbReference>
<sequence>MSRMATSSPFRRPASLALRVTTLVGVAMTLVFLIFSWVSVRSLDRHFAEMDEDELGVVSASVIQALREVYSGVGDEALQRAVRGHHGVFYYVADAAENALYAAADGPDLARFAANQSPVDLAGRRDMTIWREDGTSYRGAVIRVAGDASLDNNVYTVAVAMDIDHHLQFIRSFKRIQWWTIFVVMCIAILVAWFAVQWGHIPIRRANEKIRAITASKLDARLNPEEVPIELEETVASFNNMLGRIEDGFEQLSNFSADIAHELRTPVTNLTTQTEVAVGQSRSADEYREILYSNLEEFGRLNRMINDMLFLAQTENDSHSLALESVDLADTIRGLFEYFEAWVEEQGVSLQLKGQAAPIQADREMLRRALSNLLSNAIRYTQRGETVTVGLSQDEQTTTVSVENPGEKIPAEELPRLFNRFHRGDPSRQRKGDGAGLGLAIVKSIVEAHGGAVRGVSDDRMTRFEIVLPRSV</sequence>
<dbReference type="CDD" id="cd00075">
    <property type="entry name" value="HATPase"/>
    <property type="match status" value="1"/>
</dbReference>
<protein>
    <recommendedName>
        <fullName evidence="14">Sensor protein</fullName>
        <ecNumber evidence="14">2.7.13.3</ecNumber>
    </recommendedName>
</protein>
<organism evidence="17 18">
    <name type="scientific">Steroidobacter denitrificans</name>
    <dbReference type="NCBI Taxonomy" id="465721"/>
    <lineage>
        <taxon>Bacteria</taxon>
        <taxon>Pseudomonadati</taxon>
        <taxon>Pseudomonadota</taxon>
        <taxon>Gammaproteobacteria</taxon>
        <taxon>Steroidobacterales</taxon>
        <taxon>Steroidobacteraceae</taxon>
        <taxon>Steroidobacter</taxon>
    </lineage>
</organism>
<feature type="domain" description="Histidine kinase" evidence="15">
    <location>
        <begin position="258"/>
        <end position="472"/>
    </location>
</feature>
<dbReference type="SMART" id="SM00388">
    <property type="entry name" value="HisKA"/>
    <property type="match status" value="1"/>
</dbReference>
<evidence type="ECO:0000256" key="12">
    <source>
        <dbReference type="ARBA" id="ARBA00023012"/>
    </source>
</evidence>
<dbReference type="InterPro" id="IPR003594">
    <property type="entry name" value="HATPase_dom"/>
</dbReference>
<dbReference type="FunFam" id="3.30.565.10:FF:000006">
    <property type="entry name" value="Sensor histidine kinase WalK"/>
    <property type="match status" value="1"/>
</dbReference>
<dbReference type="Gene3D" id="3.30.565.10">
    <property type="entry name" value="Histidine kinase-like ATPase, C-terminal domain"/>
    <property type="match status" value="1"/>
</dbReference>
<keyword evidence="9 14" id="KW-0418">Kinase</keyword>
<gene>
    <name evidence="17" type="ORF">ACG33_13440</name>
</gene>
<dbReference type="InterPro" id="IPR048590">
    <property type="entry name" value="CusS-like_sensor"/>
</dbReference>
<feature type="transmembrane region" description="Helical" evidence="14">
    <location>
        <begin position="176"/>
        <end position="196"/>
    </location>
</feature>
<dbReference type="PROSITE" id="PS50885">
    <property type="entry name" value="HAMP"/>
    <property type="match status" value="1"/>
</dbReference>
<dbReference type="PANTHER" id="PTHR45436:SF15">
    <property type="entry name" value="SENSOR HISTIDINE KINASE CUSS"/>
    <property type="match status" value="1"/>
</dbReference>
<comment type="function">
    <text evidence="14">Member of a two-component regulatory system.</text>
</comment>
<dbReference type="OrthoDB" id="9809766at2"/>
<dbReference type="Proteomes" id="UP000070250">
    <property type="component" value="Chromosome"/>
</dbReference>
<evidence type="ECO:0000256" key="3">
    <source>
        <dbReference type="ARBA" id="ARBA00022475"/>
    </source>
</evidence>
<evidence type="ECO:0000259" key="16">
    <source>
        <dbReference type="PROSITE" id="PS50885"/>
    </source>
</evidence>
<evidence type="ECO:0000256" key="11">
    <source>
        <dbReference type="ARBA" id="ARBA00022989"/>
    </source>
</evidence>
<dbReference type="InterPro" id="IPR006290">
    <property type="entry name" value="CztS_silS_copS"/>
</dbReference>
<keyword evidence="12 14" id="KW-0902">Two-component regulatory system</keyword>
<feature type="transmembrane region" description="Helical" evidence="14">
    <location>
        <begin position="20"/>
        <end position="40"/>
    </location>
</feature>
<keyword evidence="10 14" id="KW-0067">ATP-binding</keyword>
<evidence type="ECO:0000256" key="14">
    <source>
        <dbReference type="RuleBase" id="RU364088"/>
    </source>
</evidence>
<evidence type="ECO:0000256" key="4">
    <source>
        <dbReference type="ARBA" id="ARBA00022519"/>
    </source>
</evidence>
<accession>A0A127FCC9</accession>
<dbReference type="Gene3D" id="1.10.287.130">
    <property type="match status" value="1"/>
</dbReference>
<dbReference type="InterPro" id="IPR003660">
    <property type="entry name" value="HAMP_dom"/>
</dbReference>
<dbReference type="InterPro" id="IPR050428">
    <property type="entry name" value="TCS_sensor_his_kinase"/>
</dbReference>
<dbReference type="InterPro" id="IPR036097">
    <property type="entry name" value="HisK_dim/P_sf"/>
</dbReference>
<dbReference type="InterPro" id="IPR003661">
    <property type="entry name" value="HisK_dim/P_dom"/>
</dbReference>
<feature type="domain" description="HAMP" evidence="16">
    <location>
        <begin position="202"/>
        <end position="250"/>
    </location>
</feature>
<dbReference type="PATRIC" id="fig|465721.4.peg.2878"/>
<evidence type="ECO:0000256" key="2">
    <source>
        <dbReference type="ARBA" id="ARBA00004429"/>
    </source>
</evidence>
<keyword evidence="6 14" id="KW-0808">Transferase</keyword>
<dbReference type="FunFam" id="1.10.287.130:FF:000001">
    <property type="entry name" value="Two-component sensor histidine kinase"/>
    <property type="match status" value="1"/>
</dbReference>
<dbReference type="NCBIfam" id="NF007345">
    <property type="entry name" value="PRK09835.1"/>
    <property type="match status" value="1"/>
</dbReference>
<evidence type="ECO:0000313" key="17">
    <source>
        <dbReference type="EMBL" id="AMN48066.1"/>
    </source>
</evidence>
<keyword evidence="8 14" id="KW-0547">Nucleotide-binding</keyword>
<comment type="subcellular location">
    <subcellularLocation>
        <location evidence="2">Cell inner membrane</location>
        <topology evidence="2">Multi-pass membrane protein</topology>
    </subcellularLocation>
</comment>
<dbReference type="Pfam" id="PF21085">
    <property type="entry name" value="CusS"/>
    <property type="match status" value="1"/>
</dbReference>
<evidence type="ECO:0000256" key="13">
    <source>
        <dbReference type="ARBA" id="ARBA00023136"/>
    </source>
</evidence>
<dbReference type="Pfam" id="PF00512">
    <property type="entry name" value="HisKA"/>
    <property type="match status" value="1"/>
</dbReference>
<keyword evidence="11 14" id="KW-1133">Transmembrane helix</keyword>
<evidence type="ECO:0000256" key="7">
    <source>
        <dbReference type="ARBA" id="ARBA00022692"/>
    </source>
</evidence>
<evidence type="ECO:0000256" key="8">
    <source>
        <dbReference type="ARBA" id="ARBA00022741"/>
    </source>
</evidence>
<keyword evidence="18" id="KW-1185">Reference proteome</keyword>